<keyword evidence="1" id="KW-0040">ANK repeat</keyword>
<feature type="region of interest" description="Disordered" evidence="2">
    <location>
        <begin position="13"/>
        <end position="36"/>
    </location>
</feature>
<sequence length="265" mass="29119">YVKQSGFSMYGNAANALPEGNQSQRSGVGRRGARGRRRTKLSVDRCRVSTAVCGTRQVLLVLYQEWFRVSSQRSSEADMVRLYLRQVSRTTPTLLPYVVNLTDGNGNTALHYSVSHSNFPVVRLLLDTGLCETDNVNKAGYTAVMLAALTATDRHDDLEVVLQLLRQGQVDARSSQAGQTALMLAVSHGRVAMVKLLLSCGADVNSQDRDGSTALMCACEHGHVHIARLLLETGRCDSSLVDKVHYRQIFIHTPTHAYACKCTHT</sequence>
<dbReference type="PRINTS" id="PR01415">
    <property type="entry name" value="ANKYRIN"/>
</dbReference>
<keyword evidence="4" id="KW-1185">Reference proteome</keyword>
<evidence type="ECO:0000256" key="2">
    <source>
        <dbReference type="SAM" id="MobiDB-lite"/>
    </source>
</evidence>
<evidence type="ECO:0000313" key="4">
    <source>
        <dbReference type="Proteomes" id="UP000694546"/>
    </source>
</evidence>
<proteinExistence type="predicted"/>
<dbReference type="GO" id="GO:0005737">
    <property type="term" value="C:cytoplasm"/>
    <property type="evidence" value="ECO:0007669"/>
    <property type="project" value="TreeGrafter"/>
</dbReference>
<dbReference type="OMA" id="CYIINMA"/>
<dbReference type="InterPro" id="IPR036770">
    <property type="entry name" value="Ankyrin_rpt-contain_sf"/>
</dbReference>
<dbReference type="GO" id="GO:0005856">
    <property type="term" value="C:cytoskeleton"/>
    <property type="evidence" value="ECO:0007669"/>
    <property type="project" value="TreeGrafter"/>
</dbReference>
<dbReference type="SMART" id="SM00248">
    <property type="entry name" value="ANK"/>
    <property type="match status" value="4"/>
</dbReference>
<evidence type="ECO:0000313" key="3">
    <source>
        <dbReference type="Ensembl" id="ENSGMOP00000068053.1"/>
    </source>
</evidence>
<dbReference type="AlphaFoldDB" id="A0A8C5CVW4"/>
<dbReference type="GeneTree" id="ENSGT00940000158468"/>
<dbReference type="Gene3D" id="1.25.40.20">
    <property type="entry name" value="Ankyrin repeat-containing domain"/>
    <property type="match status" value="1"/>
</dbReference>
<name>A0A8C5CVW4_GADMO</name>
<dbReference type="InterPro" id="IPR047184">
    <property type="entry name" value="KANK1-4"/>
</dbReference>
<dbReference type="Proteomes" id="UP000694546">
    <property type="component" value="Chromosome 12"/>
</dbReference>
<evidence type="ECO:0000256" key="1">
    <source>
        <dbReference type="PROSITE-ProRule" id="PRU00023"/>
    </source>
</evidence>
<dbReference type="SUPFAM" id="SSF48403">
    <property type="entry name" value="Ankyrin repeat"/>
    <property type="match status" value="1"/>
</dbReference>
<protein>
    <recommendedName>
        <fullName evidence="5">KN motif and ankyrin repeat domains 4</fullName>
    </recommendedName>
</protein>
<feature type="repeat" description="ANK" evidence="1">
    <location>
        <begin position="105"/>
        <end position="129"/>
    </location>
</feature>
<feature type="repeat" description="ANK" evidence="1">
    <location>
        <begin position="210"/>
        <end position="234"/>
    </location>
</feature>
<evidence type="ECO:0008006" key="5">
    <source>
        <dbReference type="Google" id="ProtNLM"/>
    </source>
</evidence>
<organism evidence="3 4">
    <name type="scientific">Gadus morhua</name>
    <name type="common">Atlantic cod</name>
    <dbReference type="NCBI Taxonomy" id="8049"/>
    <lineage>
        <taxon>Eukaryota</taxon>
        <taxon>Metazoa</taxon>
        <taxon>Chordata</taxon>
        <taxon>Craniata</taxon>
        <taxon>Vertebrata</taxon>
        <taxon>Euteleostomi</taxon>
        <taxon>Actinopterygii</taxon>
        <taxon>Neopterygii</taxon>
        <taxon>Teleostei</taxon>
        <taxon>Neoteleostei</taxon>
        <taxon>Acanthomorphata</taxon>
        <taxon>Zeiogadaria</taxon>
        <taxon>Gadariae</taxon>
        <taxon>Gadiformes</taxon>
        <taxon>Gadoidei</taxon>
        <taxon>Gadidae</taxon>
        <taxon>Gadus</taxon>
    </lineage>
</organism>
<accession>A0A8C5CVW4</accession>
<reference evidence="3" key="2">
    <citation type="submission" date="2025-09" db="UniProtKB">
        <authorList>
            <consortium name="Ensembl"/>
        </authorList>
    </citation>
    <scope>IDENTIFICATION</scope>
</reference>
<feature type="repeat" description="ANK" evidence="1">
    <location>
        <begin position="177"/>
        <end position="209"/>
    </location>
</feature>
<dbReference type="PROSITE" id="PS50088">
    <property type="entry name" value="ANK_REPEAT"/>
    <property type="match status" value="3"/>
</dbReference>
<dbReference type="PANTHER" id="PTHR24168:SF24">
    <property type="entry name" value="KN MOTIF AND ANKYRIN REPEAT DOMAIN-CONTAINING PROTEIN 4"/>
    <property type="match status" value="1"/>
</dbReference>
<dbReference type="InterPro" id="IPR002110">
    <property type="entry name" value="Ankyrin_rpt"/>
</dbReference>
<reference evidence="3" key="1">
    <citation type="submission" date="2025-08" db="UniProtKB">
        <authorList>
            <consortium name="Ensembl"/>
        </authorList>
    </citation>
    <scope>IDENTIFICATION</scope>
</reference>
<dbReference type="Ensembl" id="ENSGMOT00000024403.1">
    <property type="protein sequence ID" value="ENSGMOP00000068053.1"/>
    <property type="gene ID" value="ENSGMOG00000033442.1"/>
</dbReference>
<dbReference type="Pfam" id="PF12796">
    <property type="entry name" value="Ank_2"/>
    <property type="match status" value="2"/>
</dbReference>
<dbReference type="PANTHER" id="PTHR24168">
    <property type="entry name" value="KN MOTIF AND ANKYRIN REPEAT DOMAIN-CONTAINING"/>
    <property type="match status" value="1"/>
</dbReference>
<dbReference type="PROSITE" id="PS50297">
    <property type="entry name" value="ANK_REP_REGION"/>
    <property type="match status" value="3"/>
</dbReference>
<dbReference type="GO" id="GO:0030837">
    <property type="term" value="P:negative regulation of actin filament polymerization"/>
    <property type="evidence" value="ECO:0007669"/>
    <property type="project" value="InterPro"/>
</dbReference>